<dbReference type="EMBL" id="CP115543">
    <property type="protein sequence ID" value="WNH47952.1"/>
    <property type="molecule type" value="Genomic_DNA"/>
</dbReference>
<sequence length="218" mass="23350">MEVNSHEVLVELLGTHPASDQEVIIAQMDSDKYTIENVASLVGCVLGNAVATLADGLRTLSPRLKVRVRSDEGLRPCLNLSAARIGQIAYASASLDFDHCSVATIVEQDEAQEAYRGESVARPELVVVFVGDSPTSGKEVVLSRLSRQWYTLDDLQATVAEAIAGATQQVGEDIALWDPQVGVRLSSERGIHAALYLPAELIKAIASCGASLDFDPYV</sequence>
<evidence type="ECO:0000313" key="2">
    <source>
        <dbReference type="Proteomes" id="UP001305421"/>
    </source>
</evidence>
<accession>A0ABY9YAR1</accession>
<dbReference type="Proteomes" id="UP001305421">
    <property type="component" value="Chromosome"/>
</dbReference>
<keyword evidence="2" id="KW-1185">Reference proteome</keyword>
<organism evidence="1 2">
    <name type="scientific">Stenotrophomonas aracearum</name>
    <dbReference type="NCBI Taxonomy" id="3003272"/>
    <lineage>
        <taxon>Bacteria</taxon>
        <taxon>Pseudomonadati</taxon>
        <taxon>Pseudomonadota</taxon>
        <taxon>Gammaproteobacteria</taxon>
        <taxon>Lysobacterales</taxon>
        <taxon>Lysobacteraceae</taxon>
        <taxon>Stenotrophomonas</taxon>
    </lineage>
</organism>
<protein>
    <submittedName>
        <fullName evidence="1">Uncharacterized protein</fullName>
    </submittedName>
</protein>
<reference evidence="1 2" key="1">
    <citation type="submission" date="2022-12" db="EMBL/GenBank/DDBJ databases">
        <title>Two new species, Stenotrophomonas aracearum and Stenotrophomonas oahuensis, isolated from Anthurium (Araceae family) in Hawaii.</title>
        <authorList>
            <person name="Chunag S.C."/>
            <person name="Dobhal S."/>
            <person name="Alvarez A."/>
            <person name="Arif M."/>
        </authorList>
    </citation>
    <scope>NUCLEOTIDE SEQUENCE [LARGE SCALE GENOMIC DNA]</scope>
    <source>
        <strain evidence="1 2">A5588</strain>
    </source>
</reference>
<proteinExistence type="predicted"/>
<gene>
    <name evidence="1" type="ORF">PDM28_14895</name>
</gene>
<evidence type="ECO:0000313" key="1">
    <source>
        <dbReference type="EMBL" id="WNH47952.1"/>
    </source>
</evidence>
<dbReference type="RefSeq" id="WP_311182632.1">
    <property type="nucleotide sequence ID" value="NZ_CP115543.1"/>
</dbReference>
<name>A0ABY9YAR1_9GAMM</name>